<keyword evidence="1" id="KW-1185">Reference proteome</keyword>
<reference evidence="2" key="1">
    <citation type="submission" date="2022-11" db="UniProtKB">
        <authorList>
            <consortium name="WormBaseParasite"/>
        </authorList>
    </citation>
    <scope>IDENTIFICATION</scope>
</reference>
<dbReference type="Proteomes" id="UP000887572">
    <property type="component" value="Unplaced"/>
</dbReference>
<evidence type="ECO:0000313" key="1">
    <source>
        <dbReference type="Proteomes" id="UP000887572"/>
    </source>
</evidence>
<proteinExistence type="predicted"/>
<protein>
    <submittedName>
        <fullName evidence="2">F-box domain-containing protein</fullName>
    </submittedName>
</protein>
<organism evidence="1 2">
    <name type="scientific">Globodera rostochiensis</name>
    <name type="common">Golden nematode worm</name>
    <name type="synonym">Heterodera rostochiensis</name>
    <dbReference type="NCBI Taxonomy" id="31243"/>
    <lineage>
        <taxon>Eukaryota</taxon>
        <taxon>Metazoa</taxon>
        <taxon>Ecdysozoa</taxon>
        <taxon>Nematoda</taxon>
        <taxon>Chromadorea</taxon>
        <taxon>Rhabditida</taxon>
        <taxon>Tylenchina</taxon>
        <taxon>Tylenchomorpha</taxon>
        <taxon>Tylenchoidea</taxon>
        <taxon>Heteroderidae</taxon>
        <taxon>Heteroderinae</taxon>
        <taxon>Globodera</taxon>
    </lineage>
</organism>
<name>A0A914GPU3_GLORO</name>
<dbReference type="WBParaSite" id="Gr19_v10_g10055.t1">
    <property type="protein sequence ID" value="Gr19_v10_g10055.t1"/>
    <property type="gene ID" value="Gr19_v10_g10055"/>
</dbReference>
<evidence type="ECO:0000313" key="2">
    <source>
        <dbReference type="WBParaSite" id="Gr19_v10_g10055.t1"/>
    </source>
</evidence>
<accession>A0A914GPU3</accession>
<dbReference type="AlphaFoldDB" id="A0A914GPU3"/>
<sequence>MSDNASEPEQQQQMQEIWLHDDIWFEVFAYIDPFELGLKMALISNRLDVLVDVHFKSRKWSLGWLRIIRSIFNPKKWSLSCLKIRRATDGNGAQIVKRSAKRFGERLPIPQVPLPINVIGFKKLEIRYVDQTVVEFLQRICRLFNSSGTTVDIGTFYDQSRSWEIIRQKIWPLVNDNICRFFVDFSQLDRLRQFSPTVLRNCPKLRSINSDGHFPEFPAQVNAGASSAQAVAKWLVTPRGDGLPKMFHCCGYSSEMDGLKEAFVNASESVKNNWTGERLALRQMDKDNWLLVRCPIGRDERKWAKWEEEAIGWAWIWWWRQWNWISIDFSDRDIGVGMFKGK</sequence>